<keyword evidence="2" id="KW-1185">Reference proteome</keyword>
<proteinExistence type="predicted"/>
<evidence type="ECO:0000313" key="2">
    <source>
        <dbReference type="Proteomes" id="UP001147782"/>
    </source>
</evidence>
<comment type="caution">
    <text evidence="1">The sequence shown here is derived from an EMBL/GenBank/DDBJ whole genome shotgun (WGS) entry which is preliminary data.</text>
</comment>
<name>A0A9X0B6T5_9EURO</name>
<dbReference type="GeneID" id="81433392"/>
<dbReference type="Proteomes" id="UP001147782">
    <property type="component" value="Unassembled WGS sequence"/>
</dbReference>
<dbReference type="RefSeq" id="XP_056560944.1">
    <property type="nucleotide sequence ID" value="XM_056694215.1"/>
</dbReference>
<protein>
    <submittedName>
        <fullName evidence="1">Uncharacterized protein</fullName>
    </submittedName>
</protein>
<reference evidence="1" key="2">
    <citation type="journal article" date="2023" name="IMA Fungus">
        <title>Comparative genomic study of the Penicillium genus elucidates a diverse pangenome and 15 lateral gene transfer events.</title>
        <authorList>
            <person name="Petersen C."/>
            <person name="Sorensen T."/>
            <person name="Nielsen M.R."/>
            <person name="Sondergaard T.E."/>
            <person name="Sorensen J.L."/>
            <person name="Fitzpatrick D.A."/>
            <person name="Frisvad J.C."/>
            <person name="Nielsen K.L."/>
        </authorList>
    </citation>
    <scope>NUCLEOTIDE SEQUENCE</scope>
    <source>
        <strain evidence="1">IBT 29864</strain>
    </source>
</reference>
<organism evidence="1 2">
    <name type="scientific">Penicillium cataractarum</name>
    <dbReference type="NCBI Taxonomy" id="2100454"/>
    <lineage>
        <taxon>Eukaryota</taxon>
        <taxon>Fungi</taxon>
        <taxon>Dikarya</taxon>
        <taxon>Ascomycota</taxon>
        <taxon>Pezizomycotina</taxon>
        <taxon>Eurotiomycetes</taxon>
        <taxon>Eurotiomycetidae</taxon>
        <taxon>Eurotiales</taxon>
        <taxon>Aspergillaceae</taxon>
        <taxon>Penicillium</taxon>
    </lineage>
</organism>
<sequence length="75" mass="8423">MNLEVDCPKNSYIAEGGLMGAAGFGAEEVFQKMIRSYNWFEYFYEHGWGMAIGNAVGQLNTGTVGYFLNHGFYHD</sequence>
<gene>
    <name evidence="1" type="ORF">N7496_001284</name>
</gene>
<evidence type="ECO:0000313" key="1">
    <source>
        <dbReference type="EMBL" id="KAJ5390216.1"/>
    </source>
</evidence>
<dbReference type="AlphaFoldDB" id="A0A9X0B6T5"/>
<dbReference type="EMBL" id="JAPZBS010000001">
    <property type="protein sequence ID" value="KAJ5390216.1"/>
    <property type="molecule type" value="Genomic_DNA"/>
</dbReference>
<reference evidence="1" key="1">
    <citation type="submission" date="2022-11" db="EMBL/GenBank/DDBJ databases">
        <authorList>
            <person name="Petersen C."/>
        </authorList>
    </citation>
    <scope>NUCLEOTIDE SEQUENCE</scope>
    <source>
        <strain evidence="1">IBT 29864</strain>
    </source>
</reference>
<accession>A0A9X0B6T5</accession>